<evidence type="ECO:0000256" key="2">
    <source>
        <dbReference type="SAM" id="MobiDB-lite"/>
    </source>
</evidence>
<keyword evidence="6" id="KW-1185">Reference proteome</keyword>
<evidence type="ECO:0000256" key="1">
    <source>
        <dbReference type="ARBA" id="ARBA00005634"/>
    </source>
</evidence>
<dbReference type="InterPro" id="IPR046450">
    <property type="entry name" value="PA_dom_sf"/>
</dbReference>
<accession>A0AAN8XED1</accession>
<comment type="similarity">
    <text evidence="1">Belongs to the peptidase M28 family. M28B subfamily.</text>
</comment>
<name>A0AAN8XED1_HALRR</name>
<organism evidence="5 6">
    <name type="scientific">Halocaridina rubra</name>
    <name type="common">Hawaiian red shrimp</name>
    <dbReference type="NCBI Taxonomy" id="373956"/>
    <lineage>
        <taxon>Eukaryota</taxon>
        <taxon>Metazoa</taxon>
        <taxon>Ecdysozoa</taxon>
        <taxon>Arthropoda</taxon>
        <taxon>Crustacea</taxon>
        <taxon>Multicrustacea</taxon>
        <taxon>Malacostraca</taxon>
        <taxon>Eumalacostraca</taxon>
        <taxon>Eucarida</taxon>
        <taxon>Decapoda</taxon>
        <taxon>Pleocyemata</taxon>
        <taxon>Caridea</taxon>
        <taxon>Atyoidea</taxon>
        <taxon>Atyidae</taxon>
        <taxon>Halocaridina</taxon>
    </lineage>
</organism>
<dbReference type="Pfam" id="PF04389">
    <property type="entry name" value="Peptidase_M28"/>
    <property type="match status" value="1"/>
</dbReference>
<comment type="caution">
    <text evidence="5">The sequence shown here is derived from an EMBL/GenBank/DDBJ whole genome shotgun (WGS) entry which is preliminary data.</text>
</comment>
<protein>
    <recommendedName>
        <fullName evidence="7">Glutamate carboxypeptidase</fullName>
    </recommendedName>
</protein>
<feature type="region of interest" description="Disordered" evidence="2">
    <location>
        <begin position="354"/>
        <end position="382"/>
    </location>
</feature>
<evidence type="ECO:0000313" key="5">
    <source>
        <dbReference type="EMBL" id="KAK7082606.1"/>
    </source>
</evidence>
<dbReference type="InterPro" id="IPR039373">
    <property type="entry name" value="Peptidase_M28B"/>
</dbReference>
<dbReference type="Proteomes" id="UP001381693">
    <property type="component" value="Unassembled WGS sequence"/>
</dbReference>
<reference evidence="5 6" key="1">
    <citation type="submission" date="2023-11" db="EMBL/GenBank/DDBJ databases">
        <title>Halocaridina rubra genome assembly.</title>
        <authorList>
            <person name="Smith C."/>
        </authorList>
    </citation>
    <scope>NUCLEOTIDE SEQUENCE [LARGE SCALE GENOMIC DNA]</scope>
    <source>
        <strain evidence="5">EP-1</strain>
        <tissue evidence="5">Whole</tissue>
    </source>
</reference>
<dbReference type="SUPFAM" id="SSF52025">
    <property type="entry name" value="PA domain"/>
    <property type="match status" value="1"/>
</dbReference>
<dbReference type="PANTHER" id="PTHR10404">
    <property type="entry name" value="N-ACETYLATED-ALPHA-LINKED ACIDIC DIPEPTIDASE"/>
    <property type="match status" value="1"/>
</dbReference>
<gene>
    <name evidence="5" type="ORF">SK128_027057</name>
</gene>
<feature type="region of interest" description="Disordered" evidence="2">
    <location>
        <begin position="128"/>
        <end position="151"/>
    </location>
</feature>
<evidence type="ECO:0008006" key="7">
    <source>
        <dbReference type="Google" id="ProtNLM"/>
    </source>
</evidence>
<feature type="region of interest" description="Disordered" evidence="2">
    <location>
        <begin position="243"/>
        <end position="274"/>
    </location>
</feature>
<dbReference type="Pfam" id="PF02225">
    <property type="entry name" value="PA"/>
    <property type="match status" value="1"/>
</dbReference>
<evidence type="ECO:0000259" key="4">
    <source>
        <dbReference type="Pfam" id="PF04389"/>
    </source>
</evidence>
<dbReference type="InterPro" id="IPR007484">
    <property type="entry name" value="Peptidase_M28"/>
</dbReference>
<dbReference type="InterPro" id="IPR003137">
    <property type="entry name" value="PA_domain"/>
</dbReference>
<dbReference type="SUPFAM" id="SSF53187">
    <property type="entry name" value="Zn-dependent exopeptidases"/>
    <property type="match status" value="1"/>
</dbReference>
<dbReference type="PANTHER" id="PTHR10404:SF46">
    <property type="entry name" value="VACUOLAR PROTEIN SORTING-ASSOCIATED PROTEIN 70"/>
    <property type="match status" value="1"/>
</dbReference>
<feature type="compositionally biased region" description="Polar residues" evidence="2">
    <location>
        <begin position="131"/>
        <end position="145"/>
    </location>
</feature>
<dbReference type="AlphaFoldDB" id="A0AAN8XED1"/>
<dbReference type="GO" id="GO:0004180">
    <property type="term" value="F:carboxypeptidase activity"/>
    <property type="evidence" value="ECO:0007669"/>
    <property type="project" value="TreeGrafter"/>
</dbReference>
<sequence>MSDGNLASQSFIPNAPLSTLPEMPLGARTSTGYFSMLDLDSDSISLDVLNNLTLPHEGRQSGFPAYSRHNFPYKKTTPDVSAYTKTGSLPWLNTGYVAVAQAEGGGRDSMPHPRGYVAVSDAMGVMKRQPSLPSMPTGISKSRISTPEEEIPPGAYCRVGSRTSPGPPVGAASSGYVGINQAIPLQTAPSSLTSTIPANKSPYVYCAITESLESPNSTPEKGSEGYVSVGDKHENMWAHSVPHPCMNDESREVSSAPVEGTRSRPSIPLRPNTSDVVVNHNRGGTRWPPLAPSLSKQSSGYVSQEALTHDPVVMSPKRLLAQSHEPHSVVLSANHKASMVTTIHTELWNRMSGESYTRWRSEPSDDEDEEGGPMRQEHGNSSVTVVTPTSRMGEVMKDATRTRLICIMALTCITCACVGGLIGYRAGTSKSKAIIDTVVAPVLAPDATFEELDTETAFKKSVFDLKQHLRPDVIKGYIRQISQTSSSLLPDYLESTWRNQGFDVTTTAFTVDLSKPDRTKPNTVMLTYKDGHKETLNPLPAALDTPPFLAYSPAGIAIGAVVYGHYGRREDLQTLQSLRGNIKGSILLLRHGKLHPGSKLHNAEQAGAAGVLFYPDPADIQGSRGGGSPYPNGTGLPDDGVIWKSLNTLPGDPATPFLPSLDNIYRASHTTERLPGIPAHVISSREAARLMTTLDGPEVPDTWRGGLGLVLHEGIRLEYNLGGGWLKNVTNLTLAVNNEIYQKEIKNIHATMPAQDNTRVIMLGCHYGSLHKEPGVGLASLLALSESLYRTFSSNWPHRKIVFSAWAATQYGMIGSTEFTQLYGPWVDQKVLGYLSLDDMLFGTGTLRVMSSPTLRQAIRDAATMVEWPVANKAGITLTVRDGWRLSDPIISNDVHISSPGSGSDFVSFTAQHGVPSAHFVAMGENWANTYSLRHSQYDSINAFTEYLDPTYKWTQMISTLVGTVAIIFSEKELPPIIFNEMSGDLYNGWQRFLDQHSSALNSTNYDFQGILDAIEREIEILDTHMDNLNKWYQELALEDSKILLDGGQTKFHSIERYRAIDERLQQLLMLERRLQGPRGVGRTFTTNVMIGPDPEDPESPIHYPHVSKAITLALNHKTPWQSVHQELSYVLAALTSYRELFPLYSKSDMLYPS</sequence>
<feature type="domain" description="Peptidase M28" evidence="4">
    <location>
        <begin position="747"/>
        <end position="943"/>
    </location>
</feature>
<evidence type="ECO:0000313" key="6">
    <source>
        <dbReference type="Proteomes" id="UP001381693"/>
    </source>
</evidence>
<dbReference type="Gene3D" id="3.50.30.30">
    <property type="match status" value="1"/>
</dbReference>
<dbReference type="EMBL" id="JAXCGZ010003952">
    <property type="protein sequence ID" value="KAK7082606.1"/>
    <property type="molecule type" value="Genomic_DNA"/>
</dbReference>
<dbReference type="Gene3D" id="3.40.630.10">
    <property type="entry name" value="Zn peptidases"/>
    <property type="match status" value="1"/>
</dbReference>
<dbReference type="SUPFAM" id="SSF47672">
    <property type="entry name" value="Transferrin receptor-like dimerisation domain"/>
    <property type="match status" value="1"/>
</dbReference>
<dbReference type="InterPro" id="IPR036757">
    <property type="entry name" value="TFR-like_dimer_dom_sf"/>
</dbReference>
<evidence type="ECO:0000259" key="3">
    <source>
        <dbReference type="Pfam" id="PF02225"/>
    </source>
</evidence>
<proteinExistence type="inferred from homology"/>
<feature type="domain" description="PA" evidence="3">
    <location>
        <begin position="562"/>
        <end position="636"/>
    </location>
</feature>